<sequence length="372" mass="41942">SSNRKHVTCWCNTFEQLGTNILQCVTCSKKFHYDCYCGEKDSVHGWKCFLCDLNPRSAASSSSPERSEYTSELGNKDGCIGLDASQACGERCQQMENAPYTECGKSRVDTCLRRLGGSYRAKAKYKMERNRKTVAKHISTVFGPSSDGKGHGLKIRISRLLLKPKQVISTFDVEPVELGSGRKFPIRVVPYLSEQSTSNTISTRLRVSPSDLQNKNLNTVWEDFGPGILLLTCDDGCNPHLTFRIPPHNIVHISLRSNPEAVPVVKFQFPNLIVAVPVEGSAWKKYAFTFDADSETAALKNLLAVLRRIWHCEDRLTSLVRAREKLSVNPAIQERENLHVYMKMIRDKPEFREYCQAISKLAARSNSDEFII</sequence>
<dbReference type="AlphaFoldDB" id="A0A0H5RDR2"/>
<dbReference type="GO" id="GO:0008270">
    <property type="term" value="F:zinc ion binding"/>
    <property type="evidence" value="ECO:0007669"/>
    <property type="project" value="UniProtKB-KW"/>
</dbReference>
<accession>A0A0H5RDR2</accession>
<name>A0A0H5RDR2_9EUKA</name>
<proteinExistence type="predicted"/>
<evidence type="ECO:0000313" key="4">
    <source>
        <dbReference type="EMBL" id="CRZ12143.1"/>
    </source>
</evidence>
<dbReference type="InterPro" id="IPR019786">
    <property type="entry name" value="Zinc_finger_PHD-type_CS"/>
</dbReference>
<feature type="non-terminal residue" evidence="4">
    <location>
        <position position="1"/>
    </location>
</feature>
<reference evidence="4" key="1">
    <citation type="submission" date="2015-04" db="EMBL/GenBank/DDBJ databases">
        <title>The genome sequence of the plant pathogenic Rhizarian Plasmodiophora brassicae reveals insights in its biotrophic life cycle and the origin of chitin synthesis.</title>
        <authorList>
            <person name="Schwelm A."/>
            <person name="Fogelqvist J."/>
            <person name="Knaust A."/>
            <person name="Julke S."/>
            <person name="Lilja T."/>
            <person name="Dhandapani V."/>
            <person name="Bonilla-Rosso G."/>
            <person name="Karlsson M."/>
            <person name="Shevchenko A."/>
            <person name="Choi S.R."/>
            <person name="Kim H.G."/>
            <person name="Park J.Y."/>
            <person name="Lim Y.P."/>
            <person name="Ludwig-Muller J."/>
            <person name="Dixelius C."/>
        </authorList>
    </citation>
    <scope>NUCLEOTIDE SEQUENCE</scope>
    <source>
        <tissue evidence="4">Potato root galls</tissue>
    </source>
</reference>
<keyword evidence="1" id="KW-0479">Metal-binding</keyword>
<keyword evidence="2" id="KW-0863">Zinc-finger</keyword>
<dbReference type="EMBL" id="HACM01011701">
    <property type="protein sequence ID" value="CRZ12143.1"/>
    <property type="molecule type" value="Transcribed_RNA"/>
</dbReference>
<evidence type="ECO:0000256" key="3">
    <source>
        <dbReference type="ARBA" id="ARBA00022833"/>
    </source>
</evidence>
<evidence type="ECO:0000256" key="1">
    <source>
        <dbReference type="ARBA" id="ARBA00022723"/>
    </source>
</evidence>
<evidence type="ECO:0000256" key="2">
    <source>
        <dbReference type="ARBA" id="ARBA00022771"/>
    </source>
</evidence>
<organism evidence="4">
    <name type="scientific">Spongospora subterranea</name>
    <dbReference type="NCBI Taxonomy" id="70186"/>
    <lineage>
        <taxon>Eukaryota</taxon>
        <taxon>Sar</taxon>
        <taxon>Rhizaria</taxon>
        <taxon>Endomyxa</taxon>
        <taxon>Phytomyxea</taxon>
        <taxon>Plasmodiophorida</taxon>
        <taxon>Plasmodiophoridae</taxon>
        <taxon>Spongospora</taxon>
    </lineage>
</organism>
<protein>
    <recommendedName>
        <fullName evidence="5">Zinc finger PHD-type domain-containing protein</fullName>
    </recommendedName>
</protein>
<keyword evidence="3" id="KW-0862">Zinc</keyword>
<dbReference type="SUPFAM" id="SSF57903">
    <property type="entry name" value="FYVE/PHD zinc finger"/>
    <property type="match status" value="1"/>
</dbReference>
<dbReference type="InterPro" id="IPR011011">
    <property type="entry name" value="Znf_FYVE_PHD"/>
</dbReference>
<dbReference type="PROSITE" id="PS01359">
    <property type="entry name" value="ZF_PHD_1"/>
    <property type="match status" value="1"/>
</dbReference>
<evidence type="ECO:0008006" key="5">
    <source>
        <dbReference type="Google" id="ProtNLM"/>
    </source>
</evidence>